<evidence type="ECO:0000313" key="2">
    <source>
        <dbReference type="Proteomes" id="UP000299102"/>
    </source>
</evidence>
<name>A0A4C1UZP0_EUMVA</name>
<dbReference type="Proteomes" id="UP000299102">
    <property type="component" value="Unassembled WGS sequence"/>
</dbReference>
<gene>
    <name evidence="1" type="ORF">EVAR_21545_1</name>
</gene>
<organism evidence="1 2">
    <name type="scientific">Eumeta variegata</name>
    <name type="common">Bagworm moth</name>
    <name type="synonym">Eumeta japonica</name>
    <dbReference type="NCBI Taxonomy" id="151549"/>
    <lineage>
        <taxon>Eukaryota</taxon>
        <taxon>Metazoa</taxon>
        <taxon>Ecdysozoa</taxon>
        <taxon>Arthropoda</taxon>
        <taxon>Hexapoda</taxon>
        <taxon>Insecta</taxon>
        <taxon>Pterygota</taxon>
        <taxon>Neoptera</taxon>
        <taxon>Endopterygota</taxon>
        <taxon>Lepidoptera</taxon>
        <taxon>Glossata</taxon>
        <taxon>Ditrysia</taxon>
        <taxon>Tineoidea</taxon>
        <taxon>Psychidae</taxon>
        <taxon>Oiketicinae</taxon>
        <taxon>Eumeta</taxon>
    </lineage>
</organism>
<dbReference type="EMBL" id="BGZK01000243">
    <property type="protein sequence ID" value="GBP31264.1"/>
    <property type="molecule type" value="Genomic_DNA"/>
</dbReference>
<protein>
    <submittedName>
        <fullName evidence="1">Uncharacterized protein</fullName>
    </submittedName>
</protein>
<evidence type="ECO:0000313" key="1">
    <source>
        <dbReference type="EMBL" id="GBP31264.1"/>
    </source>
</evidence>
<dbReference type="AlphaFoldDB" id="A0A4C1UZP0"/>
<sequence length="94" mass="10665">MGTVYERDCYHQAGVSDRNFHLLEEGAIEQPIRWVEFIPIKSKRPGSKNLSLIRSHIVGTAILFSDIDPGPYHNGRRYLAPVNDYHQRSAALSS</sequence>
<comment type="caution">
    <text evidence="1">The sequence shown here is derived from an EMBL/GenBank/DDBJ whole genome shotgun (WGS) entry which is preliminary data.</text>
</comment>
<reference evidence="1 2" key="1">
    <citation type="journal article" date="2019" name="Commun. Biol.">
        <title>The bagworm genome reveals a unique fibroin gene that provides high tensile strength.</title>
        <authorList>
            <person name="Kono N."/>
            <person name="Nakamura H."/>
            <person name="Ohtoshi R."/>
            <person name="Tomita M."/>
            <person name="Numata K."/>
            <person name="Arakawa K."/>
        </authorList>
    </citation>
    <scope>NUCLEOTIDE SEQUENCE [LARGE SCALE GENOMIC DNA]</scope>
</reference>
<keyword evidence="2" id="KW-1185">Reference proteome</keyword>
<proteinExistence type="predicted"/>
<accession>A0A4C1UZP0</accession>